<protein>
    <submittedName>
        <fullName evidence="1">Uncharacterized protein</fullName>
    </submittedName>
</protein>
<accession>A0ABS8KML9</accession>
<comment type="caution">
    <text evidence="1">The sequence shown here is derived from an EMBL/GenBank/DDBJ whole genome shotgun (WGS) entry which is preliminary data.</text>
</comment>
<evidence type="ECO:0000313" key="2">
    <source>
        <dbReference type="Proteomes" id="UP001430614"/>
    </source>
</evidence>
<name>A0ABS8KML9_9BURK</name>
<gene>
    <name evidence="1" type="ORF">LJ655_29840</name>
</gene>
<sequence length="140" mass="15552">MTSFPEIDYQKQLVVSGLDDFSPNAALSQVHGGQFGSMPELWRQAVVDFLRINVHVGLLEGTHRKEISGEAGAHLLENLLNFGDKANSLDAEILWNVLYFNASPKLAELLSNFHLDSWDALSQGVNGQFMESLKAMYSKI</sequence>
<keyword evidence="2" id="KW-1185">Reference proteome</keyword>
<organism evidence="1 2">
    <name type="scientific">Paraburkholderia translucens</name>
    <dbReference type="NCBI Taxonomy" id="2886945"/>
    <lineage>
        <taxon>Bacteria</taxon>
        <taxon>Pseudomonadati</taxon>
        <taxon>Pseudomonadota</taxon>
        <taxon>Betaproteobacteria</taxon>
        <taxon>Burkholderiales</taxon>
        <taxon>Burkholderiaceae</taxon>
        <taxon>Paraburkholderia</taxon>
    </lineage>
</organism>
<evidence type="ECO:0000313" key="1">
    <source>
        <dbReference type="EMBL" id="MCC8406005.1"/>
    </source>
</evidence>
<dbReference type="RefSeq" id="WP_230564752.1">
    <property type="nucleotide sequence ID" value="NZ_JAJITC010000034.1"/>
</dbReference>
<dbReference type="Proteomes" id="UP001430614">
    <property type="component" value="Unassembled WGS sequence"/>
</dbReference>
<dbReference type="EMBL" id="JAJITC010000034">
    <property type="protein sequence ID" value="MCC8406005.1"/>
    <property type="molecule type" value="Genomic_DNA"/>
</dbReference>
<proteinExistence type="predicted"/>
<reference evidence="1 2" key="1">
    <citation type="submission" date="2021-11" db="EMBL/GenBank/DDBJ databases">
        <authorList>
            <person name="Oh E.-T."/>
            <person name="Kim S.-B."/>
        </authorList>
    </citation>
    <scope>NUCLEOTIDE SEQUENCE [LARGE SCALE GENOMIC DNA]</scope>
    <source>
        <strain evidence="1 2">MMS20-SJTN17</strain>
    </source>
</reference>